<gene>
    <name evidence="6" type="ORF">A4U43_C02F18070</name>
</gene>
<evidence type="ECO:0000313" key="6">
    <source>
        <dbReference type="EMBL" id="ONK78372.1"/>
    </source>
</evidence>
<accession>A0A5P1FJS6</accession>
<evidence type="ECO:0000256" key="5">
    <source>
        <dbReference type="ARBA" id="ARBA00023136"/>
    </source>
</evidence>
<feature type="non-terminal residue" evidence="6">
    <location>
        <position position="111"/>
    </location>
</feature>
<dbReference type="EMBL" id="CM007382">
    <property type="protein sequence ID" value="ONK78372.1"/>
    <property type="molecule type" value="Genomic_DNA"/>
</dbReference>
<dbReference type="GO" id="GO:0016020">
    <property type="term" value="C:membrane"/>
    <property type="evidence" value="ECO:0007669"/>
    <property type="project" value="UniProtKB-SubCell"/>
</dbReference>
<evidence type="ECO:0000256" key="4">
    <source>
        <dbReference type="ARBA" id="ARBA00022989"/>
    </source>
</evidence>
<name>A0A5P1FJS6_ASPOF</name>
<protein>
    <submittedName>
        <fullName evidence="6">Uncharacterized protein</fullName>
    </submittedName>
</protein>
<dbReference type="GO" id="GO:0009734">
    <property type="term" value="P:auxin-activated signaling pathway"/>
    <property type="evidence" value="ECO:0007669"/>
    <property type="project" value="InterPro"/>
</dbReference>
<dbReference type="PANTHER" id="PTHR32191">
    <property type="entry name" value="TETRASPANIN-8-RELATED"/>
    <property type="match status" value="1"/>
</dbReference>
<keyword evidence="7" id="KW-1185">Reference proteome</keyword>
<keyword evidence="3" id="KW-0812">Transmembrane</keyword>
<keyword evidence="4" id="KW-1133">Transmembrane helix</keyword>
<keyword evidence="5" id="KW-0472">Membrane</keyword>
<organism evidence="6 7">
    <name type="scientific">Asparagus officinalis</name>
    <name type="common">Garden asparagus</name>
    <dbReference type="NCBI Taxonomy" id="4686"/>
    <lineage>
        <taxon>Eukaryota</taxon>
        <taxon>Viridiplantae</taxon>
        <taxon>Streptophyta</taxon>
        <taxon>Embryophyta</taxon>
        <taxon>Tracheophyta</taxon>
        <taxon>Spermatophyta</taxon>
        <taxon>Magnoliopsida</taxon>
        <taxon>Liliopsida</taxon>
        <taxon>Asparagales</taxon>
        <taxon>Asparagaceae</taxon>
        <taxon>Asparagoideae</taxon>
        <taxon>Asparagus</taxon>
    </lineage>
</organism>
<reference evidence="7" key="1">
    <citation type="journal article" date="2017" name="Nat. Commun.">
        <title>The asparagus genome sheds light on the origin and evolution of a young Y chromosome.</title>
        <authorList>
            <person name="Harkess A."/>
            <person name="Zhou J."/>
            <person name="Xu C."/>
            <person name="Bowers J.E."/>
            <person name="Van der Hulst R."/>
            <person name="Ayyampalayam S."/>
            <person name="Mercati F."/>
            <person name="Riccardi P."/>
            <person name="McKain M.R."/>
            <person name="Kakrana A."/>
            <person name="Tang H."/>
            <person name="Ray J."/>
            <person name="Groenendijk J."/>
            <person name="Arikit S."/>
            <person name="Mathioni S.M."/>
            <person name="Nakano M."/>
            <person name="Shan H."/>
            <person name="Telgmann-Rauber A."/>
            <person name="Kanno A."/>
            <person name="Yue Z."/>
            <person name="Chen H."/>
            <person name="Li W."/>
            <person name="Chen Y."/>
            <person name="Xu X."/>
            <person name="Zhang Y."/>
            <person name="Luo S."/>
            <person name="Chen H."/>
            <person name="Gao J."/>
            <person name="Mao Z."/>
            <person name="Pires J.C."/>
            <person name="Luo M."/>
            <person name="Kudrna D."/>
            <person name="Wing R.A."/>
            <person name="Meyers B.C."/>
            <person name="Yi K."/>
            <person name="Kong H."/>
            <person name="Lavrijsen P."/>
            <person name="Sunseri F."/>
            <person name="Falavigna A."/>
            <person name="Ye Y."/>
            <person name="Leebens-Mack J.H."/>
            <person name="Chen G."/>
        </authorList>
    </citation>
    <scope>NUCLEOTIDE SEQUENCE [LARGE SCALE GENOMIC DNA]</scope>
    <source>
        <strain evidence="7">cv. DH0086</strain>
    </source>
</reference>
<sequence length="111" mass="12396">KFATSKWDETEKCMKETKMCSSRVFELIAKGDNTETGRWLSKTDLYDELSPVQAGCCRPPNDCGFTRVNDTYWEAPKSGKFTSSNNDCKAWSNSQDGMCYSCESCKAGTVA</sequence>
<dbReference type="AlphaFoldDB" id="A0A5P1FJS6"/>
<evidence type="ECO:0000256" key="1">
    <source>
        <dbReference type="ARBA" id="ARBA00004370"/>
    </source>
</evidence>
<dbReference type="Gramene" id="ONK78372">
    <property type="protein sequence ID" value="ONK78372"/>
    <property type="gene ID" value="A4U43_C02F18070"/>
</dbReference>
<evidence type="ECO:0000256" key="3">
    <source>
        <dbReference type="ARBA" id="ARBA00022692"/>
    </source>
</evidence>
<evidence type="ECO:0000313" key="7">
    <source>
        <dbReference type="Proteomes" id="UP000243459"/>
    </source>
</evidence>
<proteinExistence type="inferred from homology"/>
<comment type="subcellular location">
    <subcellularLocation>
        <location evidence="1">Membrane</location>
    </subcellularLocation>
</comment>
<comment type="similarity">
    <text evidence="2">Belongs to the tetraspanin (TM4SF) family.</text>
</comment>
<feature type="non-terminal residue" evidence="6">
    <location>
        <position position="1"/>
    </location>
</feature>
<dbReference type="InterPro" id="IPR044991">
    <property type="entry name" value="TET_plant"/>
</dbReference>
<evidence type="ECO:0000256" key="2">
    <source>
        <dbReference type="ARBA" id="ARBA00006840"/>
    </source>
</evidence>
<dbReference type="Proteomes" id="UP000243459">
    <property type="component" value="Chromosome 2"/>
</dbReference>